<feature type="transmembrane region" description="Helical" evidence="2">
    <location>
        <begin position="285"/>
        <end position="304"/>
    </location>
</feature>
<gene>
    <name evidence="3" type="ORF">PHJA_000328500</name>
</gene>
<keyword evidence="4" id="KW-1185">Reference proteome</keyword>
<evidence type="ECO:0000256" key="1">
    <source>
        <dbReference type="SAM" id="MobiDB-lite"/>
    </source>
</evidence>
<dbReference type="PANTHER" id="PTHR47380:SF4">
    <property type="entry name" value="OS02G0533000 PROTEIN"/>
    <property type="match status" value="1"/>
</dbReference>
<evidence type="ECO:0000313" key="3">
    <source>
        <dbReference type="EMBL" id="GFP81852.1"/>
    </source>
</evidence>
<dbReference type="OrthoDB" id="4518at2759"/>
<evidence type="ECO:0000313" key="4">
    <source>
        <dbReference type="Proteomes" id="UP000653305"/>
    </source>
</evidence>
<organism evidence="3 4">
    <name type="scientific">Phtheirospermum japonicum</name>
    <dbReference type="NCBI Taxonomy" id="374723"/>
    <lineage>
        <taxon>Eukaryota</taxon>
        <taxon>Viridiplantae</taxon>
        <taxon>Streptophyta</taxon>
        <taxon>Embryophyta</taxon>
        <taxon>Tracheophyta</taxon>
        <taxon>Spermatophyta</taxon>
        <taxon>Magnoliopsida</taxon>
        <taxon>eudicotyledons</taxon>
        <taxon>Gunneridae</taxon>
        <taxon>Pentapetalae</taxon>
        <taxon>asterids</taxon>
        <taxon>lamiids</taxon>
        <taxon>Lamiales</taxon>
        <taxon>Orobanchaceae</taxon>
        <taxon>Orobanchaceae incertae sedis</taxon>
        <taxon>Phtheirospermum</taxon>
    </lineage>
</organism>
<keyword evidence="2" id="KW-0472">Membrane</keyword>
<comment type="caution">
    <text evidence="3">The sequence shown here is derived from an EMBL/GenBank/DDBJ whole genome shotgun (WGS) entry which is preliminary data.</text>
</comment>
<dbReference type="EMBL" id="BMAC01000035">
    <property type="protein sequence ID" value="GFP81852.1"/>
    <property type="molecule type" value="Genomic_DNA"/>
</dbReference>
<feature type="transmembrane region" description="Helical" evidence="2">
    <location>
        <begin position="310"/>
        <end position="332"/>
    </location>
</feature>
<dbReference type="InterPro" id="IPR044200">
    <property type="entry name" value="At5g03900-like"/>
</dbReference>
<name>A0A830B7Q6_9LAMI</name>
<accession>A0A830B7Q6</accession>
<keyword evidence="2" id="KW-0812">Transmembrane</keyword>
<feature type="region of interest" description="Disordered" evidence="1">
    <location>
        <begin position="1"/>
        <end position="28"/>
    </location>
</feature>
<sequence length="407" mass="45769">MHGACVFPTENTAPKSVSQPANNDRLSPSDAIDFSGRRVTIGDVVSKDSLRLNQAQKALQALAADTNGRLQVWDDGVFPKNLAVKLFSIKFESLLEKGKMATAYLMRVSFSASLAASSVVRLTVAVCVAFILRIIGSTEASSVVDDIRNAFTNLCSAELIECVFSYVFGDGDPNQGLEEKRWKMIGQYIALNGGVVTAEEIVPYLDPETTGKMDNDSKMLPVLQRFDGQPKVDEECIALLFHGLVVKEYVGRWVDRDIKVDKFLEEHIWEFSKFDDDSLEFVDSLLYFNLFCVALSGIVLRMTHGWRSYFSQYLFLPLLLMYVIYAASFLVISSIRWFSIEKGNAEIDKRNEAREECAKSLESPDLSLKRKLLSARTMARKAPIGNDRIVYCSESDLCEQQDYERQE</sequence>
<keyword evidence="2" id="KW-1133">Transmembrane helix</keyword>
<dbReference type="Proteomes" id="UP000653305">
    <property type="component" value="Unassembled WGS sequence"/>
</dbReference>
<dbReference type="PANTHER" id="PTHR47380">
    <property type="entry name" value="OS02G0533000 PROTEIN"/>
    <property type="match status" value="1"/>
</dbReference>
<evidence type="ECO:0000256" key="2">
    <source>
        <dbReference type="SAM" id="Phobius"/>
    </source>
</evidence>
<dbReference type="GO" id="GO:0009941">
    <property type="term" value="C:chloroplast envelope"/>
    <property type="evidence" value="ECO:0007669"/>
    <property type="project" value="TreeGrafter"/>
</dbReference>
<protein>
    <submittedName>
        <fullName evidence="3">Uncharacterized protein at5g03900 chloroplastic</fullName>
    </submittedName>
</protein>
<feature type="compositionally biased region" description="Polar residues" evidence="1">
    <location>
        <begin position="9"/>
        <end position="26"/>
    </location>
</feature>
<proteinExistence type="predicted"/>
<reference evidence="3" key="1">
    <citation type="submission" date="2020-07" db="EMBL/GenBank/DDBJ databases">
        <title>Ethylene signaling mediates host invasion by parasitic plants.</title>
        <authorList>
            <person name="Yoshida S."/>
        </authorList>
    </citation>
    <scope>NUCLEOTIDE SEQUENCE</scope>
    <source>
        <strain evidence="3">Okayama</strain>
    </source>
</reference>
<dbReference type="AlphaFoldDB" id="A0A830B7Q6"/>